<reference evidence="3 4" key="2">
    <citation type="submission" date="2018-02" db="EMBL/GenBank/DDBJ databases">
        <authorList>
            <person name="Cohen D.B."/>
            <person name="Kent A.D."/>
        </authorList>
    </citation>
    <scope>NUCLEOTIDE SEQUENCE [LARGE SCALE GENOMIC DNA]</scope>
    <source>
        <strain evidence="3 4">CECT 9216</strain>
    </source>
</reference>
<dbReference type="Proteomes" id="UP000239237">
    <property type="component" value="Unassembled WGS sequence"/>
</dbReference>
<dbReference type="EMBL" id="OKQR01000006">
    <property type="protein sequence ID" value="SPD94922.1"/>
    <property type="molecule type" value="Genomic_DNA"/>
</dbReference>
<gene>
    <name evidence="2" type="ORF">LES8486_01980</name>
    <name evidence="3" type="ORF">LES9216_01980</name>
</gene>
<dbReference type="AlphaFoldDB" id="A0A2N9KGH2"/>
<sequence>MKYLLLFLQCLIFTALCLLVILIGLSDQHRFGAVSYHAMNSMFVLLMLFQFALFLIPNKFLGAFENSLSGYLRKKSLWKIVVWTGISGGILSLKEIVCNKI</sequence>
<evidence type="ECO:0000313" key="4">
    <source>
        <dbReference type="Proteomes" id="UP000237923"/>
    </source>
</evidence>
<dbReference type="EMBL" id="OKQU01000005">
    <property type="protein sequence ID" value="SPE09785.1"/>
    <property type="molecule type" value="Genomic_DNA"/>
</dbReference>
<dbReference type="RefSeq" id="WP_072612882.1">
    <property type="nucleotide sequence ID" value="NZ_OMON01000006.1"/>
</dbReference>
<name>A0A2N9KGH2_9LACO</name>
<keyword evidence="5" id="KW-1185">Reference proteome</keyword>
<dbReference type="Proteomes" id="UP000237923">
    <property type="component" value="Unassembled WGS sequence"/>
</dbReference>
<dbReference type="KEGG" id="lsu:A6B45_00415"/>
<evidence type="ECO:0000256" key="1">
    <source>
        <dbReference type="SAM" id="Phobius"/>
    </source>
</evidence>
<proteinExistence type="predicted"/>
<evidence type="ECO:0000313" key="5">
    <source>
        <dbReference type="Proteomes" id="UP000239237"/>
    </source>
</evidence>
<feature type="transmembrane region" description="Helical" evidence="1">
    <location>
        <begin position="36"/>
        <end position="56"/>
    </location>
</feature>
<organism evidence="3 4">
    <name type="scientific">Leuconostoc suionicum</name>
    <dbReference type="NCBI Taxonomy" id="1511761"/>
    <lineage>
        <taxon>Bacteria</taxon>
        <taxon>Bacillati</taxon>
        <taxon>Bacillota</taxon>
        <taxon>Bacilli</taxon>
        <taxon>Lactobacillales</taxon>
        <taxon>Lactobacillaceae</taxon>
        <taxon>Leuconostoc</taxon>
    </lineage>
</organism>
<evidence type="ECO:0000313" key="2">
    <source>
        <dbReference type="EMBL" id="SPD94922.1"/>
    </source>
</evidence>
<evidence type="ECO:0000313" key="3">
    <source>
        <dbReference type="EMBL" id="SPE09785.1"/>
    </source>
</evidence>
<keyword evidence="1" id="KW-1133">Transmembrane helix</keyword>
<accession>A0A2N9KGH2</accession>
<keyword evidence="1" id="KW-0472">Membrane</keyword>
<protein>
    <submittedName>
        <fullName evidence="3">Uncharacterized protein</fullName>
    </submittedName>
</protein>
<keyword evidence="1" id="KW-0812">Transmembrane</keyword>
<reference evidence="2 5" key="1">
    <citation type="submission" date="2018-02" db="EMBL/GenBank/DDBJ databases">
        <authorList>
            <person name="Rodrigo-Torres L."/>
            <person name="Arahal R. D."/>
            <person name="Lucena T."/>
        </authorList>
    </citation>
    <scope>NUCLEOTIDE SEQUENCE [LARGE SCALE GENOMIC DNA]</scope>
    <source>
        <strain evidence="2 5">CECT 8486</strain>
    </source>
</reference>